<keyword evidence="1" id="KW-0175">Coiled coil</keyword>
<name>A0A2G9Z9W2_9BACT</name>
<evidence type="ECO:0000313" key="3">
    <source>
        <dbReference type="Proteomes" id="UP000228812"/>
    </source>
</evidence>
<evidence type="ECO:0000256" key="1">
    <source>
        <dbReference type="SAM" id="Coils"/>
    </source>
</evidence>
<comment type="caution">
    <text evidence="2">The sequence shown here is derived from an EMBL/GenBank/DDBJ whole genome shotgun (WGS) entry which is preliminary data.</text>
</comment>
<dbReference type="AlphaFoldDB" id="A0A2G9Z9W2"/>
<evidence type="ECO:0000313" key="2">
    <source>
        <dbReference type="EMBL" id="PIP29943.1"/>
    </source>
</evidence>
<sequence>MEQLDKKIENLEDRMTSFRNEIKEIMREERETKKTAYFSSFPESELKVDDLSIEDMEIWEKVKDGTISQEDFHSYQEKTVGFGENMGIGASPSQKDFFAFITNKATPILRRGMGRGNLKT</sequence>
<protein>
    <submittedName>
        <fullName evidence="2">Uncharacterized protein</fullName>
    </submittedName>
</protein>
<dbReference type="EMBL" id="PCRZ01000024">
    <property type="protein sequence ID" value="PIP29943.1"/>
    <property type="molecule type" value="Genomic_DNA"/>
</dbReference>
<feature type="coiled-coil region" evidence="1">
    <location>
        <begin position="1"/>
        <end position="28"/>
    </location>
</feature>
<organism evidence="2 3">
    <name type="scientific">Candidatus Jorgensenbacteria bacterium CG23_combo_of_CG06-09_8_20_14_all_54_14</name>
    <dbReference type="NCBI Taxonomy" id="1974595"/>
    <lineage>
        <taxon>Bacteria</taxon>
        <taxon>Candidatus Joergenseniibacteriota</taxon>
    </lineage>
</organism>
<proteinExistence type="predicted"/>
<reference evidence="2 3" key="1">
    <citation type="submission" date="2017-09" db="EMBL/GenBank/DDBJ databases">
        <title>Depth-based differentiation of microbial function through sediment-hosted aquifers and enrichment of novel symbionts in the deep terrestrial subsurface.</title>
        <authorList>
            <person name="Probst A.J."/>
            <person name="Ladd B."/>
            <person name="Jarett J.K."/>
            <person name="Geller-Mcgrath D.E."/>
            <person name="Sieber C.M."/>
            <person name="Emerson J.B."/>
            <person name="Anantharaman K."/>
            <person name="Thomas B.C."/>
            <person name="Malmstrom R."/>
            <person name="Stieglmeier M."/>
            <person name="Klingl A."/>
            <person name="Woyke T."/>
            <person name="Ryan C.M."/>
            <person name="Banfield J.F."/>
        </authorList>
    </citation>
    <scope>NUCLEOTIDE SEQUENCE [LARGE SCALE GENOMIC DNA]</scope>
    <source>
        <strain evidence="2">CG23_combo_of_CG06-09_8_20_14_all_54_14</strain>
    </source>
</reference>
<dbReference type="Proteomes" id="UP000228812">
    <property type="component" value="Unassembled WGS sequence"/>
</dbReference>
<accession>A0A2G9Z9W2</accession>
<gene>
    <name evidence="2" type="ORF">COX26_01400</name>
</gene>